<dbReference type="InterPro" id="IPR001638">
    <property type="entry name" value="Solute-binding_3/MltF_N"/>
</dbReference>
<keyword evidence="4" id="KW-0472">Membrane</keyword>
<feature type="transmembrane region" description="Helical" evidence="4">
    <location>
        <begin position="247"/>
        <end position="264"/>
    </location>
</feature>
<keyword evidence="4" id="KW-1133">Transmembrane helix</keyword>
<keyword evidence="4" id="KW-0812">Transmembrane</keyword>
<protein>
    <recommendedName>
        <fullName evidence="1">diguanylate cyclase</fullName>
        <ecNumber evidence="1">2.7.7.65</ecNumber>
    </recommendedName>
</protein>
<dbReference type="CDD" id="cd13708">
    <property type="entry name" value="PBP2_BvgS_like_1"/>
    <property type="match status" value="1"/>
</dbReference>
<dbReference type="InterPro" id="IPR043128">
    <property type="entry name" value="Rev_trsase/Diguanyl_cyclase"/>
</dbReference>
<dbReference type="SMART" id="SM00267">
    <property type="entry name" value="GGDEF"/>
    <property type="match status" value="1"/>
</dbReference>
<dbReference type="PANTHER" id="PTHR45138:SF9">
    <property type="entry name" value="DIGUANYLATE CYCLASE DGCM-RELATED"/>
    <property type="match status" value="1"/>
</dbReference>
<feature type="domain" description="GGDEF" evidence="5">
    <location>
        <begin position="331"/>
        <end position="460"/>
    </location>
</feature>
<dbReference type="PROSITE" id="PS50887">
    <property type="entry name" value="GGDEF"/>
    <property type="match status" value="1"/>
</dbReference>
<evidence type="ECO:0000256" key="4">
    <source>
        <dbReference type="SAM" id="Phobius"/>
    </source>
</evidence>
<keyword evidence="7" id="KW-1185">Reference proteome</keyword>
<dbReference type="InterPro" id="IPR050469">
    <property type="entry name" value="Diguanylate_Cyclase"/>
</dbReference>
<evidence type="ECO:0000313" key="7">
    <source>
        <dbReference type="Proteomes" id="UP001500021"/>
    </source>
</evidence>
<evidence type="ECO:0000259" key="5">
    <source>
        <dbReference type="PROSITE" id="PS50887"/>
    </source>
</evidence>
<dbReference type="Pfam" id="PF00990">
    <property type="entry name" value="GGDEF"/>
    <property type="match status" value="1"/>
</dbReference>
<sequence>MSLALLCVFGAFAQEKNQQLTFCVDPDWMPFEGVINGQHTGIASDYLEIFKQLTPYSFTIKPSPSWHQTIEQLQSNACDLTLMLNRTTEREKFLSFSMPYFFGPNVLVSKPNIPFMQGLPAIGDMTLGVVSGYRLLEEIPRNYPKMKLKIMDSEAQGLKAVEQGEIDVYAGSLYSINLTINQLELETLKINGWISLQDQLRIGFTKANAHLIPAFNQAIDQITSKQHNTILNKWTNVKIVKQTDNTLLYYLTASAAIIFFIFLWRSLVNMKVFAALHDKNQELEKIKEELTKANKNLEYRSFHDNLTNLYNRHYFMSTVKDHFNNVLRHQCISAIMMIDLDFFKKINDEHGHNVGDKVLQQFSTVLSQVLRAGDIAARWGGEEFIVLLPKTTKVDSIALAQRLVKAVDETTFELNIHLTISVGVSQSTANDDIASWIERADIALYQAKNEGRNCIKAFAV</sequence>
<organism evidence="6 7">
    <name type="scientific">Colwellia asteriadis</name>
    <dbReference type="NCBI Taxonomy" id="517723"/>
    <lineage>
        <taxon>Bacteria</taxon>
        <taxon>Pseudomonadati</taxon>
        <taxon>Pseudomonadota</taxon>
        <taxon>Gammaproteobacteria</taxon>
        <taxon>Alteromonadales</taxon>
        <taxon>Colwelliaceae</taxon>
        <taxon>Colwellia</taxon>
    </lineage>
</organism>
<dbReference type="SMART" id="SM00062">
    <property type="entry name" value="PBPb"/>
    <property type="match status" value="1"/>
</dbReference>
<dbReference type="InterPro" id="IPR029787">
    <property type="entry name" value="Nucleotide_cyclase"/>
</dbReference>
<dbReference type="Proteomes" id="UP001500021">
    <property type="component" value="Unassembled WGS sequence"/>
</dbReference>
<dbReference type="SUPFAM" id="SSF55073">
    <property type="entry name" value="Nucleotide cyclase"/>
    <property type="match status" value="1"/>
</dbReference>
<accession>A0ABN1L2U1</accession>
<dbReference type="EC" id="2.7.7.65" evidence="1"/>
<keyword evidence="3" id="KW-0175">Coiled coil</keyword>
<comment type="caution">
    <text evidence="6">The sequence shown here is derived from an EMBL/GenBank/DDBJ whole genome shotgun (WGS) entry which is preliminary data.</text>
</comment>
<reference evidence="6 7" key="1">
    <citation type="journal article" date="2019" name="Int. J. Syst. Evol. Microbiol.">
        <title>The Global Catalogue of Microorganisms (GCM) 10K type strain sequencing project: providing services to taxonomists for standard genome sequencing and annotation.</title>
        <authorList>
            <consortium name="The Broad Institute Genomics Platform"/>
            <consortium name="The Broad Institute Genome Sequencing Center for Infectious Disease"/>
            <person name="Wu L."/>
            <person name="Ma J."/>
        </authorList>
    </citation>
    <scope>NUCLEOTIDE SEQUENCE [LARGE SCALE GENOMIC DNA]</scope>
    <source>
        <strain evidence="6 7">JCM 15608</strain>
    </source>
</reference>
<comment type="catalytic activity">
    <reaction evidence="2">
        <text>2 GTP = 3',3'-c-di-GMP + 2 diphosphate</text>
        <dbReference type="Rhea" id="RHEA:24898"/>
        <dbReference type="ChEBI" id="CHEBI:33019"/>
        <dbReference type="ChEBI" id="CHEBI:37565"/>
        <dbReference type="ChEBI" id="CHEBI:58805"/>
        <dbReference type="EC" id="2.7.7.65"/>
    </reaction>
</comment>
<evidence type="ECO:0000313" key="6">
    <source>
        <dbReference type="EMBL" id="GAA0811090.1"/>
    </source>
</evidence>
<gene>
    <name evidence="6" type="ORF">GCM10009111_03070</name>
</gene>
<evidence type="ECO:0000256" key="3">
    <source>
        <dbReference type="SAM" id="Coils"/>
    </source>
</evidence>
<dbReference type="Pfam" id="PF00497">
    <property type="entry name" value="SBP_bac_3"/>
    <property type="match status" value="1"/>
</dbReference>
<name>A0ABN1L2U1_9GAMM</name>
<evidence type="ECO:0000256" key="2">
    <source>
        <dbReference type="ARBA" id="ARBA00034247"/>
    </source>
</evidence>
<dbReference type="NCBIfam" id="TIGR00254">
    <property type="entry name" value="GGDEF"/>
    <property type="match status" value="1"/>
</dbReference>
<dbReference type="PANTHER" id="PTHR45138">
    <property type="entry name" value="REGULATORY COMPONENTS OF SENSORY TRANSDUCTION SYSTEM"/>
    <property type="match status" value="1"/>
</dbReference>
<proteinExistence type="predicted"/>
<dbReference type="Gene3D" id="3.40.190.10">
    <property type="entry name" value="Periplasmic binding protein-like II"/>
    <property type="match status" value="2"/>
</dbReference>
<dbReference type="CDD" id="cd01949">
    <property type="entry name" value="GGDEF"/>
    <property type="match status" value="1"/>
</dbReference>
<dbReference type="RefSeq" id="WP_343814164.1">
    <property type="nucleotide sequence ID" value="NZ_BAAAFA010000001.1"/>
</dbReference>
<feature type="coiled-coil region" evidence="3">
    <location>
        <begin position="273"/>
        <end position="300"/>
    </location>
</feature>
<dbReference type="SUPFAM" id="SSF53850">
    <property type="entry name" value="Periplasmic binding protein-like II"/>
    <property type="match status" value="1"/>
</dbReference>
<dbReference type="EMBL" id="BAAAFA010000001">
    <property type="protein sequence ID" value="GAA0811090.1"/>
    <property type="molecule type" value="Genomic_DNA"/>
</dbReference>
<dbReference type="Gene3D" id="3.30.70.270">
    <property type="match status" value="1"/>
</dbReference>
<evidence type="ECO:0000256" key="1">
    <source>
        <dbReference type="ARBA" id="ARBA00012528"/>
    </source>
</evidence>
<dbReference type="InterPro" id="IPR000160">
    <property type="entry name" value="GGDEF_dom"/>
</dbReference>